<dbReference type="Proteomes" id="UP001596137">
    <property type="component" value="Unassembled WGS sequence"/>
</dbReference>
<evidence type="ECO:0000313" key="1">
    <source>
        <dbReference type="EMBL" id="MFC6084179.1"/>
    </source>
</evidence>
<name>A0ABW1NNC3_9ACTN</name>
<dbReference type="EMBL" id="JBHSRF010000038">
    <property type="protein sequence ID" value="MFC6084179.1"/>
    <property type="molecule type" value="Genomic_DNA"/>
</dbReference>
<dbReference type="RefSeq" id="WP_380756964.1">
    <property type="nucleotide sequence ID" value="NZ_JBHSRF010000038.1"/>
</dbReference>
<evidence type="ECO:0000313" key="2">
    <source>
        <dbReference type="Proteomes" id="UP001596137"/>
    </source>
</evidence>
<proteinExistence type="predicted"/>
<comment type="caution">
    <text evidence="1">The sequence shown here is derived from an EMBL/GenBank/DDBJ whole genome shotgun (WGS) entry which is preliminary data.</text>
</comment>
<gene>
    <name evidence="1" type="ORF">ACFP1K_23660</name>
</gene>
<protein>
    <recommendedName>
        <fullName evidence="3">Integrase</fullName>
    </recommendedName>
</protein>
<reference evidence="2" key="1">
    <citation type="journal article" date="2019" name="Int. J. Syst. Evol. Microbiol.">
        <title>The Global Catalogue of Microorganisms (GCM) 10K type strain sequencing project: providing services to taxonomists for standard genome sequencing and annotation.</title>
        <authorList>
            <consortium name="The Broad Institute Genomics Platform"/>
            <consortium name="The Broad Institute Genome Sequencing Center for Infectious Disease"/>
            <person name="Wu L."/>
            <person name="Ma J."/>
        </authorList>
    </citation>
    <scope>NUCLEOTIDE SEQUENCE [LARGE SCALE GENOMIC DNA]</scope>
    <source>
        <strain evidence="2">JCM 30346</strain>
    </source>
</reference>
<evidence type="ECO:0008006" key="3">
    <source>
        <dbReference type="Google" id="ProtNLM"/>
    </source>
</evidence>
<keyword evidence="2" id="KW-1185">Reference proteome</keyword>
<sequence length="85" mass="9514">MVGDREELPGIAWLVRGRERPQYRIPASLSGLLEQKGLSLDVLSPSDRRHALSMIHEARAGSTLAERTADLVRFLEDRKDYGVPS</sequence>
<organism evidence="1 2">
    <name type="scientific">Sphaerisporangium aureirubrum</name>
    <dbReference type="NCBI Taxonomy" id="1544736"/>
    <lineage>
        <taxon>Bacteria</taxon>
        <taxon>Bacillati</taxon>
        <taxon>Actinomycetota</taxon>
        <taxon>Actinomycetes</taxon>
        <taxon>Streptosporangiales</taxon>
        <taxon>Streptosporangiaceae</taxon>
        <taxon>Sphaerisporangium</taxon>
    </lineage>
</organism>
<accession>A0ABW1NNC3</accession>